<dbReference type="EMBL" id="JAJHZM010000011">
    <property type="protein sequence ID" value="MDC4182039.1"/>
    <property type="molecule type" value="Genomic_DNA"/>
</dbReference>
<proteinExistence type="predicted"/>
<feature type="transmembrane region" description="Helical" evidence="1">
    <location>
        <begin position="115"/>
        <end position="135"/>
    </location>
</feature>
<keyword evidence="1" id="KW-0472">Membrane</keyword>
<evidence type="ECO:0000313" key="2">
    <source>
        <dbReference type="EMBL" id="MDC4182039.1"/>
    </source>
</evidence>
<gene>
    <name evidence="2" type="ORF">LNO68_02430</name>
</gene>
<keyword evidence="3" id="KW-1185">Reference proteome</keyword>
<evidence type="ECO:0000256" key="1">
    <source>
        <dbReference type="SAM" id="Phobius"/>
    </source>
</evidence>
<sequence length="161" mass="18506">MVKELFDNKANQLLENKAWFNKTFKIFIGLYIVTSILGIIVTFFENLKAFFAIKNVINYENNANNQATNNLVLNTIYSTLLLIIFIAWIMFIFYSVSAAKRIKTNFLELSRIRTLFIVGIFVPVFGIIAIVQATSEIDKKVESVLNPSLKPNNEQQEEDKE</sequence>
<organism evidence="2 3">
    <name type="scientific">Mycoplasma bradburyae</name>
    <dbReference type="NCBI Taxonomy" id="2963128"/>
    <lineage>
        <taxon>Bacteria</taxon>
        <taxon>Bacillati</taxon>
        <taxon>Mycoplasmatota</taxon>
        <taxon>Mollicutes</taxon>
        <taxon>Mycoplasmataceae</taxon>
        <taxon>Mycoplasma</taxon>
    </lineage>
</organism>
<feature type="transmembrane region" description="Helical" evidence="1">
    <location>
        <begin position="26"/>
        <end position="44"/>
    </location>
</feature>
<protein>
    <submittedName>
        <fullName evidence="2">Uncharacterized protein</fullName>
    </submittedName>
</protein>
<comment type="caution">
    <text evidence="2">The sequence shown here is derived from an EMBL/GenBank/DDBJ whole genome shotgun (WGS) entry which is preliminary data.</text>
</comment>
<evidence type="ECO:0000313" key="3">
    <source>
        <dbReference type="Proteomes" id="UP001220940"/>
    </source>
</evidence>
<feature type="transmembrane region" description="Helical" evidence="1">
    <location>
        <begin position="75"/>
        <end position="94"/>
    </location>
</feature>
<name>A0ABT5GB68_9MOLU</name>
<keyword evidence="1" id="KW-1133">Transmembrane helix</keyword>
<accession>A0ABT5GB68</accession>
<reference evidence="2" key="1">
    <citation type="submission" date="2021-11" db="EMBL/GenBank/DDBJ databases">
        <title>Description of Mycoplasma bradburyaesp. nov.from sea birds: a tribute to a great mycoplasmologist.</title>
        <authorList>
            <person name="Ramirez A.S."/>
            <person name="Poveda C."/>
            <person name="Suarez-Perez A."/>
            <person name="Rosales R.S."/>
            <person name="Dijkman R."/>
            <person name="Feberwee A."/>
            <person name="Spergser J."/>
            <person name="Szostak M.P."/>
            <person name="Ressel L."/>
            <person name="Calabuig P."/>
            <person name="Catania S."/>
            <person name="Gobbo F."/>
            <person name="Timofte D."/>
            <person name="Poveda J.B."/>
        </authorList>
    </citation>
    <scope>NUCLEOTIDE SEQUENCE [LARGE SCALE GENOMIC DNA]</scope>
    <source>
        <strain evidence="2">T158</strain>
    </source>
</reference>
<dbReference type="Proteomes" id="UP001220940">
    <property type="component" value="Unassembled WGS sequence"/>
</dbReference>
<keyword evidence="1" id="KW-0812">Transmembrane</keyword>
<dbReference type="RefSeq" id="WP_255035005.1">
    <property type="nucleotide sequence ID" value="NZ_CP101414.1"/>
</dbReference>